<dbReference type="Proteomes" id="UP001151760">
    <property type="component" value="Unassembled WGS sequence"/>
</dbReference>
<name>A0ABQ5CHV6_9ASTR</name>
<gene>
    <name evidence="3" type="ORF">Tco_0895589</name>
</gene>
<protein>
    <submittedName>
        <fullName evidence="3">Uncharacterized protein</fullName>
    </submittedName>
</protein>
<keyword evidence="4" id="KW-1185">Reference proteome</keyword>
<feature type="compositionally biased region" description="Polar residues" evidence="2">
    <location>
        <begin position="132"/>
        <end position="142"/>
    </location>
</feature>
<evidence type="ECO:0000313" key="4">
    <source>
        <dbReference type="Proteomes" id="UP001151760"/>
    </source>
</evidence>
<accession>A0ABQ5CHV6</accession>
<keyword evidence="1" id="KW-0175">Coiled coil</keyword>
<comment type="caution">
    <text evidence="3">The sequence shown here is derived from an EMBL/GenBank/DDBJ whole genome shotgun (WGS) entry which is preliminary data.</text>
</comment>
<evidence type="ECO:0000256" key="2">
    <source>
        <dbReference type="SAM" id="MobiDB-lite"/>
    </source>
</evidence>
<evidence type="ECO:0000313" key="3">
    <source>
        <dbReference type="EMBL" id="GJT25652.1"/>
    </source>
</evidence>
<feature type="region of interest" description="Disordered" evidence="2">
    <location>
        <begin position="132"/>
        <end position="156"/>
    </location>
</feature>
<reference evidence="3" key="1">
    <citation type="journal article" date="2022" name="Int. J. Mol. Sci.">
        <title>Draft Genome of Tanacetum Coccineum: Genomic Comparison of Closely Related Tanacetum-Family Plants.</title>
        <authorList>
            <person name="Yamashiro T."/>
            <person name="Shiraishi A."/>
            <person name="Nakayama K."/>
            <person name="Satake H."/>
        </authorList>
    </citation>
    <scope>NUCLEOTIDE SEQUENCE</scope>
</reference>
<reference evidence="3" key="2">
    <citation type="submission" date="2022-01" db="EMBL/GenBank/DDBJ databases">
        <authorList>
            <person name="Yamashiro T."/>
            <person name="Shiraishi A."/>
            <person name="Satake H."/>
            <person name="Nakayama K."/>
        </authorList>
    </citation>
    <scope>NUCLEOTIDE SEQUENCE</scope>
</reference>
<feature type="coiled-coil region" evidence="1">
    <location>
        <begin position="168"/>
        <end position="195"/>
    </location>
</feature>
<dbReference type="EMBL" id="BQNB010014229">
    <property type="protein sequence ID" value="GJT25652.1"/>
    <property type="molecule type" value="Genomic_DNA"/>
</dbReference>
<sequence length="207" mass="23250">MPQPMQNPKDSSDPRTTMYTALTLLAKAFKANTIPTNNIQRSSLIPCNSQIAQSGMNTSQDIKMQMVDDNVGNHYGNGDVVTALAEANGNGINEEEAGIQSTQEECEFMAADAYEETERVKVKCTLEDTLQQASTSGTQSDNAPVYDSDGSTEVPKDENCYDHDIFNMLTHEVQYTDLQTELDRTKEKLENYIIKKEKEYDVLWNNW</sequence>
<evidence type="ECO:0000256" key="1">
    <source>
        <dbReference type="SAM" id="Coils"/>
    </source>
</evidence>
<proteinExistence type="predicted"/>
<organism evidence="3 4">
    <name type="scientific">Tanacetum coccineum</name>
    <dbReference type="NCBI Taxonomy" id="301880"/>
    <lineage>
        <taxon>Eukaryota</taxon>
        <taxon>Viridiplantae</taxon>
        <taxon>Streptophyta</taxon>
        <taxon>Embryophyta</taxon>
        <taxon>Tracheophyta</taxon>
        <taxon>Spermatophyta</taxon>
        <taxon>Magnoliopsida</taxon>
        <taxon>eudicotyledons</taxon>
        <taxon>Gunneridae</taxon>
        <taxon>Pentapetalae</taxon>
        <taxon>asterids</taxon>
        <taxon>campanulids</taxon>
        <taxon>Asterales</taxon>
        <taxon>Asteraceae</taxon>
        <taxon>Asteroideae</taxon>
        <taxon>Anthemideae</taxon>
        <taxon>Anthemidinae</taxon>
        <taxon>Tanacetum</taxon>
    </lineage>
</organism>